<sequence>MKTIIIMINNVPVLVIQTNCWQEFIDKLCSGALVEDMNTNIQLKELSQNWSNYKFSELENVWFRLGFDILSFKEVPIV</sequence>
<proteinExistence type="predicted"/>
<name>A0AAX4Q5Q9_9CAUD</name>
<protein>
    <submittedName>
        <fullName evidence="1">Uncharacterized protein</fullName>
    </submittedName>
</protein>
<reference evidence="1 2" key="1">
    <citation type="submission" date="2024-04" db="EMBL/GenBank/DDBJ databases">
        <authorList>
            <person name="Wojcicki M."/>
            <person name="Srednicka P."/>
            <person name="Shymialevich D."/>
            <person name="Sokolowska B."/>
        </authorList>
    </citation>
    <scope>NUCLEOTIDE SEQUENCE [LARGE SCALE GENOMIC DNA]</scope>
</reference>
<dbReference type="EMBL" id="PP579741">
    <property type="protein sequence ID" value="XAG95912.1"/>
    <property type="molecule type" value="Genomic_DNA"/>
</dbReference>
<accession>A0AAX4Q5Q9</accession>
<evidence type="ECO:0000313" key="1">
    <source>
        <dbReference type="EMBL" id="XAG95912.1"/>
    </source>
</evidence>
<keyword evidence="2" id="KW-1185">Reference proteome</keyword>
<dbReference type="Proteomes" id="UP001437386">
    <property type="component" value="Segment"/>
</dbReference>
<evidence type="ECO:0000313" key="2">
    <source>
        <dbReference type="Proteomes" id="UP001437386"/>
    </source>
</evidence>
<gene>
    <name evidence="1" type="ORF">U7154_000145</name>
</gene>
<organism evidence="1 2">
    <name type="scientific">Enterobacter phage KKP_3711</name>
    <dbReference type="NCBI Taxonomy" id="3109398"/>
    <lineage>
        <taxon>Viruses</taxon>
        <taxon>Duplodnaviria</taxon>
        <taxon>Heunggongvirae</taxon>
        <taxon>Uroviricota</taxon>
        <taxon>Caudoviricetes</taxon>
        <taxon>Demerecviridae</taxon>
        <taxon>Markadamsvirinae</taxon>
    </lineage>
</organism>